<sequence>MASNATIRQVVFDVLRTVRENHPEAKITRGQVAYWVIMHADRLRRMHIGQTSTGRFMVTYPSIDALVDPITGRNYCVIPASIYDMEDDKGIAYLSYDAQLDLNAPAFTSTPFTRTTPLQSRRLYMSEDEKPSASNPYFYTSGERIYFLGCEQINLLKVEAGLYTTLQAYDPTLDLDVELDIPQVLIPTLKNELLSMGLFVSKLPKEYNEQIKETALNVVTNKDLK</sequence>
<comment type="caution">
    <text evidence="1">The sequence shown here is derived from an EMBL/GenBank/DDBJ whole genome shotgun (WGS) entry which is preliminary data.</text>
</comment>
<gene>
    <name evidence="1" type="ORF">LCGC14_0278430</name>
</gene>
<proteinExistence type="predicted"/>
<accession>A0A0F9TWW0</accession>
<name>A0A0F9TWW0_9ZZZZ</name>
<organism evidence="1">
    <name type="scientific">marine sediment metagenome</name>
    <dbReference type="NCBI Taxonomy" id="412755"/>
    <lineage>
        <taxon>unclassified sequences</taxon>
        <taxon>metagenomes</taxon>
        <taxon>ecological metagenomes</taxon>
    </lineage>
</organism>
<reference evidence="1" key="1">
    <citation type="journal article" date="2015" name="Nature">
        <title>Complex archaea that bridge the gap between prokaryotes and eukaryotes.</title>
        <authorList>
            <person name="Spang A."/>
            <person name="Saw J.H."/>
            <person name="Jorgensen S.L."/>
            <person name="Zaremba-Niedzwiedzka K."/>
            <person name="Martijn J."/>
            <person name="Lind A.E."/>
            <person name="van Eijk R."/>
            <person name="Schleper C."/>
            <person name="Guy L."/>
            <person name="Ettema T.J."/>
        </authorList>
    </citation>
    <scope>NUCLEOTIDE SEQUENCE</scope>
</reference>
<protein>
    <submittedName>
        <fullName evidence="1">Uncharacterized protein</fullName>
    </submittedName>
</protein>
<evidence type="ECO:0000313" key="1">
    <source>
        <dbReference type="EMBL" id="KKN85520.1"/>
    </source>
</evidence>
<dbReference type="AlphaFoldDB" id="A0A0F9TWW0"/>
<dbReference type="EMBL" id="LAZR01000158">
    <property type="protein sequence ID" value="KKN85520.1"/>
    <property type="molecule type" value="Genomic_DNA"/>
</dbReference>